<gene>
    <name evidence="1" type="ORF">MLD38_039928</name>
</gene>
<evidence type="ECO:0000313" key="2">
    <source>
        <dbReference type="Proteomes" id="UP001057402"/>
    </source>
</evidence>
<reference evidence="2" key="1">
    <citation type="journal article" date="2023" name="Front. Plant Sci.">
        <title>Chromosomal-level genome assembly of Melastoma candidum provides insights into trichome evolution.</title>
        <authorList>
            <person name="Zhong Y."/>
            <person name="Wu W."/>
            <person name="Sun C."/>
            <person name="Zou P."/>
            <person name="Liu Y."/>
            <person name="Dai S."/>
            <person name="Zhou R."/>
        </authorList>
    </citation>
    <scope>NUCLEOTIDE SEQUENCE [LARGE SCALE GENOMIC DNA]</scope>
</reference>
<accession>A0ACB9L3Q6</accession>
<dbReference type="Proteomes" id="UP001057402">
    <property type="component" value="Chromosome 12"/>
</dbReference>
<name>A0ACB9L3Q6_9MYRT</name>
<dbReference type="EMBL" id="CM042891">
    <property type="protein sequence ID" value="KAI4304414.1"/>
    <property type="molecule type" value="Genomic_DNA"/>
</dbReference>
<keyword evidence="2" id="KW-1185">Reference proteome</keyword>
<sequence>MALHTCDAKFQFGYGSNCCDGRGMFKRDFLAGAGSGCVFGGESSLASRSQILDNERGELLKAPAGSRSTRKRGVSEEKALAALRSHSEAERRRRERINSHLATLRELVPCTDKMDKATLLAEVICEVKELKRKSAEATRGLLIPTDTDEVTVSVEPCEEALGNGCVHFKATICCEHHPQLFSDLVKGLEQATMRQKILFLKAEVSTLENRLKNAFVFGSCGEELRRDANAQRALAGAIHRALSSVAAKASAPPEYSPTTTVPSKKRRHSLFDSSSTSS</sequence>
<organism evidence="1 2">
    <name type="scientific">Melastoma candidum</name>
    <dbReference type="NCBI Taxonomy" id="119954"/>
    <lineage>
        <taxon>Eukaryota</taxon>
        <taxon>Viridiplantae</taxon>
        <taxon>Streptophyta</taxon>
        <taxon>Embryophyta</taxon>
        <taxon>Tracheophyta</taxon>
        <taxon>Spermatophyta</taxon>
        <taxon>Magnoliopsida</taxon>
        <taxon>eudicotyledons</taxon>
        <taxon>Gunneridae</taxon>
        <taxon>Pentapetalae</taxon>
        <taxon>rosids</taxon>
        <taxon>malvids</taxon>
        <taxon>Myrtales</taxon>
        <taxon>Melastomataceae</taxon>
        <taxon>Melastomatoideae</taxon>
        <taxon>Melastomateae</taxon>
        <taxon>Melastoma</taxon>
    </lineage>
</organism>
<evidence type="ECO:0000313" key="1">
    <source>
        <dbReference type="EMBL" id="KAI4304414.1"/>
    </source>
</evidence>
<protein>
    <submittedName>
        <fullName evidence="1">Uncharacterized protein</fullName>
    </submittedName>
</protein>
<proteinExistence type="predicted"/>
<comment type="caution">
    <text evidence="1">The sequence shown here is derived from an EMBL/GenBank/DDBJ whole genome shotgun (WGS) entry which is preliminary data.</text>
</comment>